<sequence>MSLINGILLMEVNNELIETRHPRKSKGVKIEKEAYTAVANFILRQIKDGDDVTLGTLIALAEKMLSMYADVPWLVYHVKLDLEARGFIRLIPSRVQRNTFVLRLTAVGNRHKGQPFSFFQ</sequence>
<evidence type="ECO:0000313" key="2">
    <source>
        <dbReference type="Proteomes" id="UP000613030"/>
    </source>
</evidence>
<name>A0ABS1KWJ9_9BACT</name>
<protein>
    <submittedName>
        <fullName evidence="1">Uncharacterized protein</fullName>
    </submittedName>
</protein>
<dbReference type="InterPro" id="IPR054233">
    <property type="entry name" value="DUF6958"/>
</dbReference>
<comment type="caution">
    <text evidence="1">The sequence shown here is derived from an EMBL/GenBank/DDBJ whole genome shotgun (WGS) entry which is preliminary data.</text>
</comment>
<proteinExistence type="predicted"/>
<accession>A0ABS1KWJ9</accession>
<keyword evidence="2" id="KW-1185">Reference proteome</keyword>
<dbReference type="EMBL" id="JAERRB010000008">
    <property type="protein sequence ID" value="MBL0743705.1"/>
    <property type="molecule type" value="Genomic_DNA"/>
</dbReference>
<reference evidence="1 2" key="1">
    <citation type="submission" date="2021-01" db="EMBL/GenBank/DDBJ databases">
        <title>Chryseolinea sp. Jin1 Genome sequencing and assembly.</title>
        <authorList>
            <person name="Kim I."/>
        </authorList>
    </citation>
    <scope>NUCLEOTIDE SEQUENCE [LARGE SCALE GENOMIC DNA]</scope>
    <source>
        <strain evidence="1 2">Jin1</strain>
    </source>
</reference>
<organism evidence="1 2">
    <name type="scientific">Chryseolinea lacunae</name>
    <dbReference type="NCBI Taxonomy" id="2801331"/>
    <lineage>
        <taxon>Bacteria</taxon>
        <taxon>Pseudomonadati</taxon>
        <taxon>Bacteroidota</taxon>
        <taxon>Cytophagia</taxon>
        <taxon>Cytophagales</taxon>
        <taxon>Fulvivirgaceae</taxon>
        <taxon>Chryseolinea</taxon>
    </lineage>
</organism>
<dbReference type="Proteomes" id="UP000613030">
    <property type="component" value="Unassembled WGS sequence"/>
</dbReference>
<dbReference type="Pfam" id="PF22278">
    <property type="entry name" value="DUF6958"/>
    <property type="match status" value="1"/>
</dbReference>
<gene>
    <name evidence="1" type="ORF">JI741_20915</name>
</gene>
<dbReference type="RefSeq" id="WP_202013098.1">
    <property type="nucleotide sequence ID" value="NZ_JAERRB010000008.1"/>
</dbReference>
<evidence type="ECO:0000313" key="1">
    <source>
        <dbReference type="EMBL" id="MBL0743705.1"/>
    </source>
</evidence>